<evidence type="ECO:0000313" key="10">
    <source>
        <dbReference type="Proteomes" id="UP000194236"/>
    </source>
</evidence>
<dbReference type="EMBL" id="MUJZ01059006">
    <property type="protein sequence ID" value="OTF71845.1"/>
    <property type="molecule type" value="Genomic_DNA"/>
</dbReference>
<sequence>NKTSNISQLPSVNQQQLSKRFKRKQIRGIFHYYDLSLTTRMAMKMEDERTKRILEKNRLLNTFAESDPDFDSRIILEFDPINRKVLLEIDQGIVKILKPHQREGIRFMYDCTIETFDRLSNDQHQSGCILAHSMGLGKTLQVVAFLQAIMNNPTITVHIRKVLIIIPFNVQKSWIEEFSKWKNEYNKYEPLKLFDLSNAKTIPQRIQVLKKWHQNGGIFLLTINMFRIIVSSNSIKKNSSFGQYLLDPGPDMVIFDEGHLLKSNTSQINRVASMIRTLRRIILTGTPMQNNLGEFYVMVEFIKPHLLGTIDEFRNRFENPIKNGQHVDSNIIDVAMMKKRAFVLHKMLSHCINRCNYQVLIPFLPPKFEYVLYLQIFGN</sequence>
<dbReference type="AlphaFoldDB" id="A0A1Y3AXF8"/>
<evidence type="ECO:0000256" key="5">
    <source>
        <dbReference type="ARBA" id="ARBA00022840"/>
    </source>
</evidence>
<dbReference type="GO" id="GO:0003677">
    <property type="term" value="F:DNA binding"/>
    <property type="evidence" value="ECO:0007669"/>
    <property type="project" value="UniProtKB-KW"/>
</dbReference>
<dbReference type="PROSITE" id="PS51192">
    <property type="entry name" value="HELICASE_ATP_BIND_1"/>
    <property type="match status" value="1"/>
</dbReference>
<feature type="domain" description="Helicase ATP-binding" evidence="8">
    <location>
        <begin position="119"/>
        <end position="305"/>
    </location>
</feature>
<dbReference type="InterPro" id="IPR014001">
    <property type="entry name" value="Helicase_ATP-bd"/>
</dbReference>
<evidence type="ECO:0000256" key="6">
    <source>
        <dbReference type="ARBA" id="ARBA00023125"/>
    </source>
</evidence>
<comment type="caution">
    <text evidence="9">The sequence shown here is derived from an EMBL/GenBank/DDBJ whole genome shotgun (WGS) entry which is preliminary data.</text>
</comment>
<evidence type="ECO:0000256" key="2">
    <source>
        <dbReference type="ARBA" id="ARBA00007025"/>
    </source>
</evidence>
<dbReference type="GO" id="GO:0005634">
    <property type="term" value="C:nucleus"/>
    <property type="evidence" value="ECO:0007669"/>
    <property type="project" value="UniProtKB-SubCell"/>
</dbReference>
<proteinExistence type="inferred from homology"/>
<dbReference type="GO" id="GO:0016887">
    <property type="term" value="F:ATP hydrolysis activity"/>
    <property type="evidence" value="ECO:0007669"/>
    <property type="project" value="InterPro"/>
</dbReference>
<protein>
    <recommendedName>
        <fullName evidence="8">Helicase ATP-binding domain-containing protein</fullName>
    </recommendedName>
</protein>
<dbReference type="Pfam" id="PF00176">
    <property type="entry name" value="SNF2-rel_dom"/>
    <property type="match status" value="1"/>
</dbReference>
<dbReference type="GO" id="GO:0004386">
    <property type="term" value="F:helicase activity"/>
    <property type="evidence" value="ECO:0007669"/>
    <property type="project" value="UniProtKB-KW"/>
</dbReference>
<evidence type="ECO:0000256" key="4">
    <source>
        <dbReference type="ARBA" id="ARBA00022806"/>
    </source>
</evidence>
<dbReference type="PANTHER" id="PTHR45797:SF3">
    <property type="entry name" value="TRANSCRIPTIONAL REGULATOR ATRX HOMOLOG"/>
    <property type="match status" value="1"/>
</dbReference>
<reference evidence="9 10" key="1">
    <citation type="submission" date="2017-03" db="EMBL/GenBank/DDBJ databases">
        <title>Genome Survey of Euroglyphus maynei.</title>
        <authorList>
            <person name="Arlian L.G."/>
            <person name="Morgan M.S."/>
            <person name="Rider S.D."/>
        </authorList>
    </citation>
    <scope>NUCLEOTIDE SEQUENCE [LARGE SCALE GENOMIC DNA]</scope>
    <source>
        <strain evidence="9">Arlian Lab</strain>
        <tissue evidence="9">Whole body</tissue>
    </source>
</reference>
<dbReference type="Gene3D" id="3.40.50.10810">
    <property type="entry name" value="Tandem AAA-ATPase domain"/>
    <property type="match status" value="1"/>
</dbReference>
<dbReference type="InterPro" id="IPR027417">
    <property type="entry name" value="P-loop_NTPase"/>
</dbReference>
<keyword evidence="7" id="KW-0539">Nucleus</keyword>
<comment type="subcellular location">
    <subcellularLocation>
        <location evidence="1">Nucleus</location>
    </subcellularLocation>
</comment>
<dbReference type="SMART" id="SM00487">
    <property type="entry name" value="DEXDc"/>
    <property type="match status" value="1"/>
</dbReference>
<dbReference type="SUPFAM" id="SSF52540">
    <property type="entry name" value="P-loop containing nucleoside triphosphate hydrolases"/>
    <property type="match status" value="1"/>
</dbReference>
<keyword evidence="3" id="KW-0547">Nucleotide-binding</keyword>
<evidence type="ECO:0000259" key="8">
    <source>
        <dbReference type="PROSITE" id="PS51192"/>
    </source>
</evidence>
<evidence type="ECO:0000256" key="7">
    <source>
        <dbReference type="ARBA" id="ARBA00023242"/>
    </source>
</evidence>
<accession>A0A1Y3AXF8</accession>
<keyword evidence="4" id="KW-0378">Hydrolase</keyword>
<evidence type="ECO:0000256" key="3">
    <source>
        <dbReference type="ARBA" id="ARBA00022741"/>
    </source>
</evidence>
<dbReference type="InterPro" id="IPR000330">
    <property type="entry name" value="SNF2_N"/>
</dbReference>
<organism evidence="9 10">
    <name type="scientific">Euroglyphus maynei</name>
    <name type="common">Mayne's house dust mite</name>
    <dbReference type="NCBI Taxonomy" id="6958"/>
    <lineage>
        <taxon>Eukaryota</taxon>
        <taxon>Metazoa</taxon>
        <taxon>Ecdysozoa</taxon>
        <taxon>Arthropoda</taxon>
        <taxon>Chelicerata</taxon>
        <taxon>Arachnida</taxon>
        <taxon>Acari</taxon>
        <taxon>Acariformes</taxon>
        <taxon>Sarcoptiformes</taxon>
        <taxon>Astigmata</taxon>
        <taxon>Psoroptidia</taxon>
        <taxon>Analgoidea</taxon>
        <taxon>Pyroglyphidae</taxon>
        <taxon>Pyroglyphinae</taxon>
        <taxon>Euroglyphus</taxon>
    </lineage>
</organism>
<keyword evidence="6" id="KW-0238">DNA-binding</keyword>
<evidence type="ECO:0000256" key="1">
    <source>
        <dbReference type="ARBA" id="ARBA00004123"/>
    </source>
</evidence>
<dbReference type="Proteomes" id="UP000194236">
    <property type="component" value="Unassembled WGS sequence"/>
</dbReference>
<dbReference type="OrthoDB" id="21111at2759"/>
<name>A0A1Y3AXF8_EURMA</name>
<dbReference type="InterPro" id="IPR038718">
    <property type="entry name" value="SNF2-like_sf"/>
</dbReference>
<gene>
    <name evidence="9" type="ORF">BLA29_006158</name>
</gene>
<dbReference type="InterPro" id="IPR044574">
    <property type="entry name" value="ARIP4-like"/>
</dbReference>
<keyword evidence="10" id="KW-1185">Reference proteome</keyword>
<keyword evidence="5" id="KW-0067">ATP-binding</keyword>
<dbReference type="PANTHER" id="PTHR45797">
    <property type="entry name" value="RAD54-LIKE"/>
    <property type="match status" value="1"/>
</dbReference>
<dbReference type="GO" id="GO:0005524">
    <property type="term" value="F:ATP binding"/>
    <property type="evidence" value="ECO:0007669"/>
    <property type="project" value="UniProtKB-KW"/>
</dbReference>
<evidence type="ECO:0000313" key="9">
    <source>
        <dbReference type="EMBL" id="OTF71845.1"/>
    </source>
</evidence>
<keyword evidence="4" id="KW-0347">Helicase</keyword>
<feature type="non-terminal residue" evidence="9">
    <location>
        <position position="1"/>
    </location>
</feature>
<comment type="similarity">
    <text evidence="2">Belongs to the SNF2/RAD54 helicase family.</text>
</comment>